<dbReference type="InterPro" id="IPR001188">
    <property type="entry name" value="Sperm_putr-bd"/>
</dbReference>
<feature type="chain" id="PRO_5015403688" evidence="5">
    <location>
        <begin position="23"/>
        <end position="342"/>
    </location>
</feature>
<reference evidence="6 7" key="1">
    <citation type="submission" date="2018-01" db="EMBL/GenBank/DDBJ databases">
        <title>Genomic Encyclopedia of Archaeal and Bacterial Type Strains, Phase II (KMG-II): from individual species to whole genera.</title>
        <authorList>
            <person name="Goeker M."/>
        </authorList>
    </citation>
    <scope>NUCLEOTIDE SEQUENCE [LARGE SCALE GENOMIC DNA]</scope>
    <source>
        <strain evidence="6 7">DSM 17023</strain>
    </source>
</reference>
<dbReference type="GO" id="GO:0042597">
    <property type="term" value="C:periplasmic space"/>
    <property type="evidence" value="ECO:0007669"/>
    <property type="project" value="UniProtKB-SubCell"/>
</dbReference>
<dbReference type="InterPro" id="IPR006059">
    <property type="entry name" value="SBP"/>
</dbReference>
<evidence type="ECO:0000256" key="4">
    <source>
        <dbReference type="ARBA" id="ARBA00022764"/>
    </source>
</evidence>
<dbReference type="SUPFAM" id="SSF53850">
    <property type="entry name" value="Periplasmic binding protein-like II"/>
    <property type="match status" value="1"/>
</dbReference>
<proteinExistence type="predicted"/>
<feature type="signal peptide" evidence="5">
    <location>
        <begin position="1"/>
        <end position="22"/>
    </location>
</feature>
<dbReference type="GO" id="GO:0019808">
    <property type="term" value="F:polyamine binding"/>
    <property type="evidence" value="ECO:0007669"/>
    <property type="project" value="InterPro"/>
</dbReference>
<dbReference type="AlphaFoldDB" id="A0A2S3UTC5"/>
<dbReference type="EMBL" id="PPCN01000005">
    <property type="protein sequence ID" value="POF30936.1"/>
    <property type="molecule type" value="Genomic_DNA"/>
</dbReference>
<dbReference type="PANTHER" id="PTHR30222">
    <property type="entry name" value="SPERMIDINE/PUTRESCINE-BINDING PERIPLASMIC PROTEIN"/>
    <property type="match status" value="1"/>
</dbReference>
<evidence type="ECO:0000256" key="2">
    <source>
        <dbReference type="ARBA" id="ARBA00022448"/>
    </source>
</evidence>
<dbReference type="PANTHER" id="PTHR30222:SF17">
    <property type="entry name" value="SPERMIDINE_PUTRESCINE-BINDING PERIPLASMIC PROTEIN"/>
    <property type="match status" value="1"/>
</dbReference>
<protein>
    <submittedName>
        <fullName evidence="6">Putative spermidine/putrescine transport system substrate-binding protein</fullName>
    </submittedName>
</protein>
<gene>
    <name evidence="6" type="ORF">CLV41_105114</name>
</gene>
<accession>A0A2S3UTC5</accession>
<dbReference type="PRINTS" id="PR00909">
    <property type="entry name" value="SPERMDNBNDNG"/>
</dbReference>
<dbReference type="GO" id="GO:0015846">
    <property type="term" value="P:polyamine transport"/>
    <property type="evidence" value="ECO:0007669"/>
    <property type="project" value="InterPro"/>
</dbReference>
<keyword evidence="4" id="KW-0574">Periplasm</keyword>
<evidence type="ECO:0000313" key="6">
    <source>
        <dbReference type="EMBL" id="POF30936.1"/>
    </source>
</evidence>
<dbReference type="Gene3D" id="3.40.190.10">
    <property type="entry name" value="Periplasmic binding protein-like II"/>
    <property type="match status" value="2"/>
</dbReference>
<evidence type="ECO:0000256" key="3">
    <source>
        <dbReference type="ARBA" id="ARBA00022729"/>
    </source>
</evidence>
<organism evidence="6 7">
    <name type="scientific">Roseibium marinum</name>
    <dbReference type="NCBI Taxonomy" id="281252"/>
    <lineage>
        <taxon>Bacteria</taxon>
        <taxon>Pseudomonadati</taxon>
        <taxon>Pseudomonadota</taxon>
        <taxon>Alphaproteobacteria</taxon>
        <taxon>Hyphomicrobiales</taxon>
        <taxon>Stappiaceae</taxon>
        <taxon>Roseibium</taxon>
    </lineage>
</organism>
<dbReference type="CDD" id="cd13589">
    <property type="entry name" value="PBP2_polyamine_RpCGA009"/>
    <property type="match status" value="1"/>
</dbReference>
<keyword evidence="7" id="KW-1185">Reference proteome</keyword>
<evidence type="ECO:0000256" key="5">
    <source>
        <dbReference type="SAM" id="SignalP"/>
    </source>
</evidence>
<dbReference type="OrthoDB" id="9769319at2"/>
<evidence type="ECO:0000256" key="1">
    <source>
        <dbReference type="ARBA" id="ARBA00004418"/>
    </source>
</evidence>
<evidence type="ECO:0000313" key="7">
    <source>
        <dbReference type="Proteomes" id="UP000236959"/>
    </source>
</evidence>
<dbReference type="Proteomes" id="UP000236959">
    <property type="component" value="Unassembled WGS sequence"/>
</dbReference>
<comment type="caution">
    <text evidence="6">The sequence shown here is derived from an EMBL/GenBank/DDBJ whole genome shotgun (WGS) entry which is preliminary data.</text>
</comment>
<dbReference type="Pfam" id="PF13416">
    <property type="entry name" value="SBP_bac_8"/>
    <property type="match status" value="1"/>
</dbReference>
<name>A0A2S3UTC5_9HYPH</name>
<dbReference type="RefSeq" id="WP_103222899.1">
    <property type="nucleotide sequence ID" value="NZ_PPCN01000005.1"/>
</dbReference>
<keyword evidence="3 5" id="KW-0732">Signal</keyword>
<comment type="subcellular location">
    <subcellularLocation>
        <location evidence="1">Periplasm</location>
    </subcellularLocation>
</comment>
<sequence>MPKRLLTIAALAALTTIQPVLAETLVVSSWGGSWRDLIQETIAAKFTEETGVDVEFVTGGTIDRLNAARLAGGTPESDITFTTSHIGWLYANAGLFEELDLSKLPNSGALVSQAVISPYHIGAWAYVYTIGYRPDLIPEGVDFDSWEDLWSPKLEGMIAAPDFDPSHIIAVSAMLEGSDAAGWEAGQEKLLKLKPNFKAFYTNDANSQQLIATGETPVQILLSMNAYHMKGEGVNIELAIPKEGAVLGVDTMGINAGTDKLELAYQFINFALDPQVQAKIAEIKKGSPVVTGAPLSDEVASLPGVFTTAEQWDSETLIIDHKLRAEMTAEWRQWFAENMIGQ</sequence>
<keyword evidence="2" id="KW-0813">Transport</keyword>